<keyword evidence="6 11" id="KW-0378">Hydrolase</keyword>
<dbReference type="InterPro" id="IPR001579">
    <property type="entry name" value="Glyco_hydro_18_chit_AS"/>
</dbReference>
<feature type="region of interest" description="Disordered" evidence="12">
    <location>
        <begin position="156"/>
        <end position="216"/>
    </location>
</feature>
<feature type="compositionally biased region" description="Basic and acidic residues" evidence="12">
    <location>
        <begin position="1"/>
        <end position="26"/>
    </location>
</feature>
<evidence type="ECO:0000256" key="2">
    <source>
        <dbReference type="ARBA" id="ARBA00004613"/>
    </source>
</evidence>
<dbReference type="AlphaFoldDB" id="A0A8A1M0L7"/>
<dbReference type="Pfam" id="PF00704">
    <property type="entry name" value="Glyco_hydro_18"/>
    <property type="match status" value="1"/>
</dbReference>
<evidence type="ECO:0000313" key="15">
    <source>
        <dbReference type="Proteomes" id="UP000663671"/>
    </source>
</evidence>
<evidence type="ECO:0000256" key="7">
    <source>
        <dbReference type="ARBA" id="ARBA00023024"/>
    </source>
</evidence>
<reference evidence="14" key="1">
    <citation type="submission" date="2021-01" db="EMBL/GenBank/DDBJ databases">
        <title>Chromosome-level genome assembly of a human fungal pathogen reveals clustering of transcriptionally co-regulated genes.</title>
        <authorList>
            <person name="Voorhies M."/>
            <person name="Cohen S."/>
            <person name="Shea T.P."/>
            <person name="Petrus S."/>
            <person name="Munoz J.F."/>
            <person name="Poplawski S."/>
            <person name="Goldman W.E."/>
            <person name="Michael T."/>
            <person name="Cuomo C.A."/>
            <person name="Sil A."/>
            <person name="Beyhan S."/>
        </authorList>
    </citation>
    <scope>NUCLEOTIDE SEQUENCE</scope>
    <source>
        <strain evidence="14">WU24</strain>
    </source>
</reference>
<evidence type="ECO:0000256" key="8">
    <source>
        <dbReference type="ARBA" id="ARBA00023277"/>
    </source>
</evidence>
<evidence type="ECO:0000256" key="3">
    <source>
        <dbReference type="ARBA" id="ARBA00008682"/>
    </source>
</evidence>
<dbReference type="VEuPathDB" id="FungiDB:I7I51_04792"/>
<dbReference type="PROSITE" id="PS01095">
    <property type="entry name" value="GH18_1"/>
    <property type="match status" value="1"/>
</dbReference>
<dbReference type="InterPro" id="IPR001223">
    <property type="entry name" value="Glyco_hydro18_cat"/>
</dbReference>
<proteinExistence type="inferred from homology"/>
<dbReference type="InterPro" id="IPR017853">
    <property type="entry name" value="GH"/>
</dbReference>
<evidence type="ECO:0000256" key="4">
    <source>
        <dbReference type="ARBA" id="ARBA00012729"/>
    </source>
</evidence>
<feature type="compositionally biased region" description="Pro residues" evidence="12">
    <location>
        <begin position="185"/>
        <end position="195"/>
    </location>
</feature>
<keyword evidence="10" id="KW-0624">Polysaccharide degradation</keyword>
<protein>
    <recommendedName>
        <fullName evidence="4">chitinase</fullName>
        <ecNumber evidence="4">3.2.1.14</ecNumber>
    </recommendedName>
</protein>
<evidence type="ECO:0000256" key="9">
    <source>
        <dbReference type="ARBA" id="ARBA00023295"/>
    </source>
</evidence>
<dbReference type="PANTHER" id="PTHR11177:SF365">
    <property type="entry name" value="ENDOCHITINASE B"/>
    <property type="match status" value="1"/>
</dbReference>
<accession>A0A8A1M0L7</accession>
<dbReference type="GO" id="GO:0008843">
    <property type="term" value="F:endochitinase activity"/>
    <property type="evidence" value="ECO:0007669"/>
    <property type="project" value="UniProtKB-EC"/>
</dbReference>
<feature type="region of interest" description="Disordered" evidence="12">
    <location>
        <begin position="1"/>
        <end position="28"/>
    </location>
</feature>
<dbReference type="GO" id="GO:0006032">
    <property type="term" value="P:chitin catabolic process"/>
    <property type="evidence" value="ECO:0007669"/>
    <property type="project" value="UniProtKB-KW"/>
</dbReference>
<dbReference type="EMBL" id="CP069110">
    <property type="protein sequence ID" value="QSS59996.1"/>
    <property type="molecule type" value="Genomic_DNA"/>
</dbReference>
<dbReference type="Gene3D" id="3.10.50.10">
    <property type="match status" value="1"/>
</dbReference>
<feature type="domain" description="GH18" evidence="13">
    <location>
        <begin position="221"/>
        <end position="594"/>
    </location>
</feature>
<evidence type="ECO:0000256" key="1">
    <source>
        <dbReference type="ARBA" id="ARBA00000822"/>
    </source>
</evidence>
<feature type="compositionally biased region" description="Polar residues" evidence="12">
    <location>
        <begin position="159"/>
        <end position="168"/>
    </location>
</feature>
<organism evidence="14 15">
    <name type="scientific">Ajellomyces capsulatus</name>
    <name type="common">Darling's disease fungus</name>
    <name type="synonym">Histoplasma capsulatum</name>
    <dbReference type="NCBI Taxonomy" id="5037"/>
    <lineage>
        <taxon>Eukaryota</taxon>
        <taxon>Fungi</taxon>
        <taxon>Dikarya</taxon>
        <taxon>Ascomycota</taxon>
        <taxon>Pezizomycotina</taxon>
        <taxon>Eurotiomycetes</taxon>
        <taxon>Eurotiomycetidae</taxon>
        <taxon>Onygenales</taxon>
        <taxon>Ajellomycetaceae</taxon>
        <taxon>Histoplasma</taxon>
    </lineage>
</organism>
<dbReference type="GO" id="GO:0000272">
    <property type="term" value="P:polysaccharide catabolic process"/>
    <property type="evidence" value="ECO:0007669"/>
    <property type="project" value="UniProtKB-KW"/>
</dbReference>
<dbReference type="FunFam" id="3.20.20.80:FF:000075">
    <property type="entry name" value="Sporulation-specific chitinase"/>
    <property type="match status" value="1"/>
</dbReference>
<dbReference type="Proteomes" id="UP000663671">
    <property type="component" value="Chromosome 4"/>
</dbReference>
<dbReference type="GO" id="GO:0005576">
    <property type="term" value="C:extracellular region"/>
    <property type="evidence" value="ECO:0007669"/>
    <property type="project" value="UniProtKB-SubCell"/>
</dbReference>
<dbReference type="CDD" id="cd06548">
    <property type="entry name" value="GH18_chitinase"/>
    <property type="match status" value="1"/>
</dbReference>
<keyword evidence="8" id="KW-0119">Carbohydrate metabolism</keyword>
<evidence type="ECO:0000313" key="14">
    <source>
        <dbReference type="EMBL" id="QSS59996.1"/>
    </source>
</evidence>
<dbReference type="Gene3D" id="3.20.20.80">
    <property type="entry name" value="Glycosidases"/>
    <property type="match status" value="1"/>
</dbReference>
<keyword evidence="7" id="KW-0146">Chitin degradation</keyword>
<comment type="similarity">
    <text evidence="3">Belongs to the glycosyl hydrolase 18 family. Chitinase class V subfamily.</text>
</comment>
<dbReference type="OrthoDB" id="76388at2759"/>
<dbReference type="GO" id="GO:0008061">
    <property type="term" value="F:chitin binding"/>
    <property type="evidence" value="ECO:0007669"/>
    <property type="project" value="InterPro"/>
</dbReference>
<gene>
    <name evidence="14" type="primary">CTS1</name>
    <name evidence="14" type="ORF">I7I51_04792</name>
</gene>
<evidence type="ECO:0000256" key="5">
    <source>
        <dbReference type="ARBA" id="ARBA00022525"/>
    </source>
</evidence>
<dbReference type="SUPFAM" id="SSF54556">
    <property type="entry name" value="Chitinase insertion domain"/>
    <property type="match status" value="1"/>
</dbReference>
<name>A0A8A1M0L7_AJECA</name>
<dbReference type="PANTHER" id="PTHR11177">
    <property type="entry name" value="CHITINASE"/>
    <property type="match status" value="1"/>
</dbReference>
<dbReference type="InterPro" id="IPR029070">
    <property type="entry name" value="Chitinase_insertion_sf"/>
</dbReference>
<dbReference type="SUPFAM" id="SSF51445">
    <property type="entry name" value="(Trans)glycosidases"/>
    <property type="match status" value="1"/>
</dbReference>
<keyword evidence="5" id="KW-0964">Secreted</keyword>
<evidence type="ECO:0000256" key="12">
    <source>
        <dbReference type="SAM" id="MobiDB-lite"/>
    </source>
</evidence>
<dbReference type="EC" id="3.2.1.14" evidence="4"/>
<evidence type="ECO:0000256" key="11">
    <source>
        <dbReference type="RuleBase" id="RU000489"/>
    </source>
</evidence>
<keyword evidence="9 11" id="KW-0326">Glycosidase</keyword>
<dbReference type="PROSITE" id="PS51910">
    <property type="entry name" value="GH18_2"/>
    <property type="match status" value="1"/>
</dbReference>
<evidence type="ECO:0000256" key="6">
    <source>
        <dbReference type="ARBA" id="ARBA00022801"/>
    </source>
</evidence>
<dbReference type="InterPro" id="IPR050314">
    <property type="entry name" value="Glycosyl_Hydrlase_18"/>
</dbReference>
<comment type="subcellular location">
    <subcellularLocation>
        <location evidence="2">Secreted</location>
    </subcellularLocation>
</comment>
<evidence type="ECO:0000256" key="10">
    <source>
        <dbReference type="ARBA" id="ARBA00023326"/>
    </source>
</evidence>
<sequence length="623" mass="68532">MGQHHEACRSDKQDEKQESACREHGKMTHPPIQCQLPCAGKRDRDHDHNHPAASHRRGLFIKQLPCCRSLAWCFVALLWFTALSSVSAAPGCRPSVNVLPFKDDVDDYNKIDCVSVLRSTVWATSTTTITLLFPSASSSASASSFSAATSTPAADYPVISQTSESTTPRPYEGSCRVRPTRPTHKPPSPSSPIPSLPSVYPTRPSPPSPSPSHNMSSPDGYKSIVYYVNWAIYARNYNPQDLPVKKLTHVLYAFANVRAESGEVFLTDTWADTDKHFPTDSWSETGNNVYGCVKQLFLLKKQNRHLKVLLSIGGWTYSPHFGAAVSTPAARTKFAESATQLLLNLGFDGLDVDWEYPKDDEEAKNLVELLKTTREVLDRAGGKDRRFLLTVACPAGRQNFEKLRLAEMTPYLDFYNLMAYDYSGSWDTIAGHQSNIEPSKSNPKSTPFSTKEAVDYYLGVGNVPPSKLILGMPLYGRTFADTDGPGTPFHGDGGQGSFEKGIWDYKSLPKVGAVEYIDSLEKGGCGASWSYDSSSRTMISYDNVAMVEEKTKYIIQKGLGGGMWWESSGDRDPRNGDKANGSLIGTFVEGVGGKLETSENALSYPESKYDNLRAGFPNGTTQH</sequence>
<comment type="catalytic activity">
    <reaction evidence="1">
        <text>Random endo-hydrolysis of N-acetyl-beta-D-glucosaminide (1-&gt;4)-beta-linkages in chitin and chitodextrins.</text>
        <dbReference type="EC" id="3.2.1.14"/>
    </reaction>
</comment>
<evidence type="ECO:0000259" key="13">
    <source>
        <dbReference type="PROSITE" id="PS51910"/>
    </source>
</evidence>
<dbReference type="InterPro" id="IPR011583">
    <property type="entry name" value="Chitinase_II/V-like_cat"/>
</dbReference>
<dbReference type="SMART" id="SM00636">
    <property type="entry name" value="Glyco_18"/>
    <property type="match status" value="1"/>
</dbReference>